<dbReference type="HOGENOM" id="CLU_106619_0_0_9"/>
<dbReference type="PATRIC" id="fig|29343.3.peg.1432"/>
<evidence type="ECO:0000256" key="2">
    <source>
        <dbReference type="HAMAP-Rule" id="MF_00489"/>
    </source>
</evidence>
<dbReference type="NCBIfam" id="NF001095">
    <property type="entry name" value="PRK00124.1"/>
    <property type="match status" value="1"/>
</dbReference>
<protein>
    <recommendedName>
        <fullName evidence="2">UPF0178 protein CCDG5_1361</fullName>
    </recommendedName>
</protein>
<sequence>MKILVDADACPVKDIIIHEAKARNLPVLMFTDTSHEINDGYSSVYVVDKARDSADFALIARAKAGDIVVTQDFGVAAMALAVGAAAINQNGLIFTSDNIGILLEQRHISQKIRRSGGRTANPPRRTQSDNQKFKTAFIKLLEENS</sequence>
<organism evidence="3 4">
    <name type="scientific">[Clostridium] cellulosi</name>
    <dbReference type="NCBI Taxonomy" id="29343"/>
    <lineage>
        <taxon>Bacteria</taxon>
        <taxon>Bacillati</taxon>
        <taxon>Bacillota</taxon>
        <taxon>Clostridia</taxon>
        <taxon>Eubacteriales</taxon>
        <taxon>Oscillospiraceae</taxon>
        <taxon>Oscillospiraceae incertae sedis</taxon>
    </lineage>
</organism>
<dbReference type="KEGG" id="ccel:CCDG5_1361"/>
<dbReference type="OrthoDB" id="9798918at2"/>
<dbReference type="Proteomes" id="UP000032431">
    <property type="component" value="Chromosome I"/>
</dbReference>
<dbReference type="AlphaFoldDB" id="A0A078KTI5"/>
<proteinExistence type="inferred from homology"/>
<evidence type="ECO:0000313" key="3">
    <source>
        <dbReference type="EMBL" id="CDZ24475.1"/>
    </source>
</evidence>
<dbReference type="STRING" id="29343.CCDG5_1361"/>
<dbReference type="HAMAP" id="MF_00489">
    <property type="entry name" value="UPF0178"/>
    <property type="match status" value="1"/>
</dbReference>
<evidence type="ECO:0000256" key="1">
    <source>
        <dbReference type="ARBA" id="ARBA00008522"/>
    </source>
</evidence>
<dbReference type="Pfam" id="PF02639">
    <property type="entry name" value="DUF188"/>
    <property type="match status" value="1"/>
</dbReference>
<gene>
    <name evidence="3" type="ORF">CCDG5_1361</name>
</gene>
<comment type="similarity">
    <text evidence="1 2">Belongs to the UPF0178 family.</text>
</comment>
<evidence type="ECO:0000313" key="4">
    <source>
        <dbReference type="Proteomes" id="UP000032431"/>
    </source>
</evidence>
<keyword evidence="4" id="KW-1185">Reference proteome</keyword>
<accession>A0A078KTI5</accession>
<dbReference type="PANTHER" id="PTHR35146:SF1">
    <property type="entry name" value="UPF0178 PROTEIN YAII"/>
    <property type="match status" value="1"/>
</dbReference>
<reference evidence="4" key="1">
    <citation type="submission" date="2014-07" db="EMBL/GenBank/DDBJ databases">
        <authorList>
            <person name="Wibberg D."/>
        </authorList>
    </citation>
    <scope>NUCLEOTIDE SEQUENCE [LARGE SCALE GENOMIC DNA]</scope>
    <source>
        <strain evidence="4">DG5</strain>
    </source>
</reference>
<name>A0A078KTI5_9FIRM</name>
<dbReference type="PANTHER" id="PTHR35146">
    <property type="entry name" value="UPF0178 PROTEIN YAII"/>
    <property type="match status" value="1"/>
</dbReference>
<dbReference type="EMBL" id="LM995447">
    <property type="protein sequence ID" value="CDZ24475.1"/>
    <property type="molecule type" value="Genomic_DNA"/>
</dbReference>
<dbReference type="InterPro" id="IPR003791">
    <property type="entry name" value="UPF0178"/>
</dbReference>